<evidence type="ECO:0000259" key="1">
    <source>
        <dbReference type="PROSITE" id="PS50878"/>
    </source>
</evidence>
<dbReference type="Gene3D" id="1.10.30.50">
    <property type="match status" value="1"/>
</dbReference>
<reference evidence="3 4" key="2">
    <citation type="submission" date="2019-03" db="EMBL/GenBank/DDBJ databases">
        <title>Genomic Encyclopedia of Type Strains, Phase IV (KMG-IV): sequencing the most valuable type-strain genomes for metagenomic binning, comparative biology and taxonomic classification.</title>
        <authorList>
            <person name="Goeker M."/>
        </authorList>
    </citation>
    <scope>NUCLEOTIDE SEQUENCE [LARGE SCALE GENOMIC DNA]</scope>
    <source>
        <strain evidence="3 4">DSM 103426</strain>
    </source>
</reference>
<dbReference type="GO" id="GO:0003676">
    <property type="term" value="F:nucleic acid binding"/>
    <property type="evidence" value="ECO:0007669"/>
    <property type="project" value="InterPro"/>
</dbReference>
<protein>
    <submittedName>
        <fullName evidence="3">Group II intron reverse transcriptase/maturase</fullName>
    </submittedName>
</protein>
<dbReference type="InterPro" id="IPR051083">
    <property type="entry name" value="GrpII_Intron_Splice-Mob/Def"/>
</dbReference>
<dbReference type="GO" id="GO:0003964">
    <property type="term" value="F:RNA-directed DNA polymerase activity"/>
    <property type="evidence" value="ECO:0007669"/>
    <property type="project" value="UniProtKB-KW"/>
</dbReference>
<dbReference type="SUPFAM" id="SSF56672">
    <property type="entry name" value="DNA/RNA polymerases"/>
    <property type="match status" value="1"/>
</dbReference>
<name>A0A4R3JQW4_9FIRM</name>
<reference evidence="2 5" key="1">
    <citation type="journal article" date="2018" name="Int. J. Syst. Evol. Microbiol.">
        <title>Draft Genome Sequence of Faecalimonas umbilicata JCM 30896T, an Acetate-Producing Bacterium Isolated from Human Feces.</title>
        <authorList>
            <person name="Sakamoto M."/>
            <person name="Ikeyama N."/>
            <person name="Yuki M."/>
            <person name="Ohkuma M."/>
        </authorList>
    </citation>
    <scope>NUCLEOTIDE SEQUENCE [LARGE SCALE GENOMIC DNA]</scope>
    <source>
        <strain evidence="2 5">EGH7</strain>
    </source>
</reference>
<gene>
    <name evidence="3" type="ORF">EDD74_11029</name>
    <name evidence="2" type="ORF">FAEUMB_04320</name>
</gene>
<dbReference type="Pfam" id="PF00078">
    <property type="entry name" value="RVT_1"/>
    <property type="match status" value="1"/>
</dbReference>
<dbReference type="EMBL" id="SLZV01000010">
    <property type="protein sequence ID" value="TCS68201.1"/>
    <property type="molecule type" value="Genomic_DNA"/>
</dbReference>
<dbReference type="PANTHER" id="PTHR34047:SF8">
    <property type="entry name" value="PROTEIN YKFC"/>
    <property type="match status" value="1"/>
</dbReference>
<dbReference type="CDD" id="cd01651">
    <property type="entry name" value="RT_G2_intron"/>
    <property type="match status" value="1"/>
</dbReference>
<proteinExistence type="predicted"/>
<comment type="caution">
    <text evidence="3">The sequence shown here is derived from an EMBL/GenBank/DDBJ whole genome shotgun (WGS) entry which is preliminary data.</text>
</comment>
<keyword evidence="3" id="KW-0548">Nucleotidyltransferase</keyword>
<dbReference type="InterPro" id="IPR043502">
    <property type="entry name" value="DNA/RNA_pol_sf"/>
</dbReference>
<dbReference type="PANTHER" id="PTHR34047">
    <property type="entry name" value="NUCLEAR INTRON MATURASE 1, MITOCHONDRIAL-RELATED"/>
    <property type="match status" value="1"/>
</dbReference>
<keyword evidence="3" id="KW-0808">Transferase</keyword>
<dbReference type="NCBIfam" id="TIGR04416">
    <property type="entry name" value="group_II_RT_mat"/>
    <property type="match status" value="1"/>
</dbReference>
<evidence type="ECO:0000313" key="4">
    <source>
        <dbReference type="Proteomes" id="UP000294613"/>
    </source>
</evidence>
<dbReference type="Proteomes" id="UP000294613">
    <property type="component" value="Unassembled WGS sequence"/>
</dbReference>
<dbReference type="InterPro" id="IPR003615">
    <property type="entry name" value="HNH_nuc"/>
</dbReference>
<dbReference type="GO" id="GO:0008270">
    <property type="term" value="F:zinc ion binding"/>
    <property type="evidence" value="ECO:0007669"/>
    <property type="project" value="InterPro"/>
</dbReference>
<dbReference type="RefSeq" id="WP_116441069.1">
    <property type="nucleotide sequence ID" value="NZ_BHEO01000002.1"/>
</dbReference>
<feature type="domain" description="Reverse transcriptase" evidence="1">
    <location>
        <begin position="87"/>
        <end position="343"/>
    </location>
</feature>
<dbReference type="EMBL" id="BHEO01000002">
    <property type="protein sequence ID" value="GBU03891.1"/>
    <property type="molecule type" value="Genomic_DNA"/>
</dbReference>
<evidence type="ECO:0000313" key="2">
    <source>
        <dbReference type="EMBL" id="GBU03891.1"/>
    </source>
</evidence>
<keyword evidence="3" id="KW-0695">RNA-directed DNA polymerase</keyword>
<dbReference type="InterPro" id="IPR002711">
    <property type="entry name" value="HNH"/>
</dbReference>
<evidence type="ECO:0000313" key="5">
    <source>
        <dbReference type="Proteomes" id="UP000702954"/>
    </source>
</evidence>
<organism evidence="3 4">
    <name type="scientific">Faecalimonas umbilicata</name>
    <dbReference type="NCBI Taxonomy" id="1912855"/>
    <lineage>
        <taxon>Bacteria</taxon>
        <taxon>Bacillati</taxon>
        <taxon>Bacillota</taxon>
        <taxon>Clostridia</taxon>
        <taxon>Lachnospirales</taxon>
        <taxon>Lachnospiraceae</taxon>
        <taxon>Faecalimonas</taxon>
    </lineage>
</organism>
<dbReference type="GO" id="GO:0004519">
    <property type="term" value="F:endonuclease activity"/>
    <property type="evidence" value="ECO:0007669"/>
    <property type="project" value="InterPro"/>
</dbReference>
<evidence type="ECO:0000313" key="3">
    <source>
        <dbReference type="EMBL" id="TCS68201.1"/>
    </source>
</evidence>
<sequence length="627" mass="73377">MGTKLNKVPTTEKELNELLQNVYLMAKKNYEERKQSNFTGILEIIASEPNIVSAIHKIKGNKGSNTAGVDKKVMSDYLEKGYDEVLEEVKSRLYNYNPEMVRRVWIPKPGKSEKRPLGIPTIIDRIIQACVRNIIEPIAEAQFFEHSYGFRPMRSADMAIARIKRINWTSKCYWAVEGDIKGFFDNIDHNVMIKSLWNIGIRDKRVLSIIKQMLRAGVMDECAKSELGTPQGGIISPLLANIYLNRFDNYMTGDFERKKLKKQHSRRDGELTAMRNHSNLKTCYFIRYADDWVILTDSKESAERLKYKAKRYLKETLKLELSDEKTLITNVCSRPIKFLGVEIKMYNKNGTLVNRVSPDKERFARKMKDLSRELFYVRKTATWDRERLIQNILRVDSIIVGLINYYNMCDQISVVVRKYAWLLKYTAYKSLKRYGGKWVRANQVSNLIGLHYGHKAHIPAVEYKGMWIGITDINFAKWENPISKNQAENPYTPEGRELYNKRMRRKGLRVRTDEVNSSDHAWYIRMSKHPLYNFEYFMNRPYTYNRDKGKCKICGGYVEPNEAHFHHVEPKLPSSQRNKVKNLITVHEYCHTLIHNESQPEDLSEKTMKKLAKYRKKLAQSINNQSS</sequence>
<dbReference type="InterPro" id="IPR030931">
    <property type="entry name" value="Group_II_RT_mat"/>
</dbReference>
<dbReference type="InterPro" id="IPR000477">
    <property type="entry name" value="RT_dom"/>
</dbReference>
<dbReference type="PROSITE" id="PS50878">
    <property type="entry name" value="RT_POL"/>
    <property type="match status" value="1"/>
</dbReference>
<dbReference type="Proteomes" id="UP000702954">
    <property type="component" value="Unassembled WGS sequence"/>
</dbReference>
<dbReference type="AlphaFoldDB" id="A0A4R3JQW4"/>
<accession>A0A4R3JQW4</accession>
<keyword evidence="5" id="KW-1185">Reference proteome</keyword>
<dbReference type="Pfam" id="PF01844">
    <property type="entry name" value="HNH"/>
    <property type="match status" value="1"/>
</dbReference>
<dbReference type="CDD" id="cd00085">
    <property type="entry name" value="HNHc"/>
    <property type="match status" value="1"/>
</dbReference>